<feature type="compositionally biased region" description="Basic and acidic residues" evidence="1">
    <location>
        <begin position="27"/>
        <end position="40"/>
    </location>
</feature>
<dbReference type="Proteomes" id="UP001497623">
    <property type="component" value="Unassembled WGS sequence"/>
</dbReference>
<feature type="compositionally biased region" description="Low complexity" evidence="1">
    <location>
        <begin position="1"/>
        <end position="15"/>
    </location>
</feature>
<feature type="compositionally biased region" description="Basic and acidic residues" evidence="1">
    <location>
        <begin position="165"/>
        <end position="210"/>
    </location>
</feature>
<sequence>QNMEVSSSSNENSENFRMPQTSNAHDCNVKNKIVNEKDSTTAEASKTQESQFHNSDRLPKVNSVLDAKCEIEEIFTNPKVKENSKFGKKSLIDTMKFKLCFESKDKKKPDMIKPSMLKRPSNKSKGEANDSFQGSDTLGTFVSKKKFKENPSIDVQNILSVSRHSRNELKKSKNAVDKDLECPKNDSSNHSESKLKKDKSEKNNRERSKLTDVCATNDKKISPLKSNNNYGNNEEVSKVNTDQVKPSINHTKVSDGESIKQDQEIKGKKLIKNYLVQDNVNSKHTTNHKVDSKCKVRCSLEDKSPSTDIASKDMSPCHSPKGPILHDNSPSYDGTPSANRFPTHDDRLIKNENFKKIFSCDEPTSNERHSQKERTVSKTTKKNFTLLHKNLTKDRICKKISRHRYKVLRSKIGDKTCNLSASSKKFYSKSRFYRFKARFTKGSMSYRFKARFNKKSMSLKTRKLLRKLNIRNSLMKDQKKSGNKKTASTGHEKKSAKLMEPEIESKIKPLDKETRFYSGPESPPIENTSVNYDNDQIDQILEITSGNKSYDDVNSCSKEMSMKRKSDFNSDFCNKKCKSEPEDTLTNNSKSPTATMIAEIYNRVSDLVQSIADSDNRGIQHIPELPSILPQSKKCHEMENSHNHSESNTRPGDECLEITKISSHKQHEKMNKNTIENVEDIENNNFKSKSCTGSQPDLEKMVSIQMVNNNSMNTNVTSSHTLLRTKLDLNKNCLKDKVPTPGNVINTKTQMLPVDSEGSSDSFKSVTFETNSTYLTNSVTDTPESISPSHLEGKEEEIEENLGNNVLGMIDMDISPTDTPEIVIPSHIEGKGEKIEENLVNHVSGIIDMDISPPDTPQIIIPSHIEEKEMEIEENLVNNVSGMNDMDICLDISKMNNLDNSPDISEIIVVPTSENPQSECFDNKHDIKVIDKVFKKINSSSVTILTDTVRNKPVLLKFPEDIKKWNRKNNAQVNEVKHSDHNELKSDGEEISQSKENLDSKSEFSSKEKNDTDNLKSIKFPGTETDQHCKGTNVSKICLKNKISPKTKNDLEEDQSFNHEDATKGSSCMANEFVFKVDDTKLVSKIDNTELVSNIDTEVLSKINDPTLAVFGTDPEADLRDILSNWTTCGLEGLNFLSDTIKDMTSKKSLDILPSKSLNITMESLISEQFLNLEMNEIDTIIYKEILKMDSDSMQRYDKKLNEVSNKNHGNLELLSELQHIHIKAEDKENNKKKCRVCSTTSKSKNILTLPDNTTPYWFDGSFNVNKIDKHTLKMKKWIHIYNAKEEDAKKLK</sequence>
<gene>
    <name evidence="2" type="ORF">MNOR_LOCUS24973</name>
</gene>
<protein>
    <submittedName>
        <fullName evidence="2">Uncharacterized protein</fullName>
    </submittedName>
</protein>
<feature type="compositionally biased region" description="Polar residues" evidence="1">
    <location>
        <begin position="328"/>
        <end position="340"/>
    </location>
</feature>
<feature type="region of interest" description="Disordered" evidence="1">
    <location>
        <begin position="165"/>
        <end position="234"/>
    </location>
</feature>
<proteinExistence type="predicted"/>
<name>A0AAV2RKZ0_MEGNR</name>
<accession>A0AAV2RKZ0</accession>
<evidence type="ECO:0000256" key="1">
    <source>
        <dbReference type="SAM" id="MobiDB-lite"/>
    </source>
</evidence>
<evidence type="ECO:0000313" key="2">
    <source>
        <dbReference type="EMBL" id="CAL4125077.1"/>
    </source>
</evidence>
<feature type="compositionally biased region" description="Basic and acidic residues" evidence="1">
    <location>
        <begin position="490"/>
        <end position="499"/>
    </location>
</feature>
<keyword evidence="3" id="KW-1185">Reference proteome</keyword>
<feature type="region of interest" description="Disordered" evidence="1">
    <location>
        <begin position="1"/>
        <end position="59"/>
    </location>
</feature>
<feature type="non-terminal residue" evidence="2">
    <location>
        <position position="1"/>
    </location>
</feature>
<organism evidence="2 3">
    <name type="scientific">Meganyctiphanes norvegica</name>
    <name type="common">Northern krill</name>
    <name type="synonym">Thysanopoda norvegica</name>
    <dbReference type="NCBI Taxonomy" id="48144"/>
    <lineage>
        <taxon>Eukaryota</taxon>
        <taxon>Metazoa</taxon>
        <taxon>Ecdysozoa</taxon>
        <taxon>Arthropoda</taxon>
        <taxon>Crustacea</taxon>
        <taxon>Multicrustacea</taxon>
        <taxon>Malacostraca</taxon>
        <taxon>Eumalacostraca</taxon>
        <taxon>Eucarida</taxon>
        <taxon>Euphausiacea</taxon>
        <taxon>Euphausiidae</taxon>
        <taxon>Meganyctiphanes</taxon>
    </lineage>
</organism>
<reference evidence="2 3" key="1">
    <citation type="submission" date="2024-05" db="EMBL/GenBank/DDBJ databases">
        <authorList>
            <person name="Wallberg A."/>
        </authorList>
    </citation>
    <scope>NUCLEOTIDE SEQUENCE [LARGE SCALE GENOMIC DNA]</scope>
</reference>
<feature type="compositionally biased region" description="Basic and acidic residues" evidence="1">
    <location>
        <begin position="975"/>
        <end position="1016"/>
    </location>
</feature>
<feature type="compositionally biased region" description="Polar residues" evidence="1">
    <location>
        <begin position="224"/>
        <end position="234"/>
    </location>
</feature>
<feature type="region of interest" description="Disordered" evidence="1">
    <location>
        <begin position="108"/>
        <end position="136"/>
    </location>
</feature>
<evidence type="ECO:0000313" key="3">
    <source>
        <dbReference type="Proteomes" id="UP001497623"/>
    </source>
</evidence>
<dbReference type="EMBL" id="CAXKWB010023345">
    <property type="protein sequence ID" value="CAL4125077.1"/>
    <property type="molecule type" value="Genomic_DNA"/>
</dbReference>
<feature type="compositionally biased region" description="Polar residues" evidence="1">
    <location>
        <begin position="41"/>
        <end position="53"/>
    </location>
</feature>
<comment type="caution">
    <text evidence="2">The sequence shown here is derived from an EMBL/GenBank/DDBJ whole genome shotgun (WGS) entry which is preliminary data.</text>
</comment>
<feature type="region of interest" description="Disordered" evidence="1">
    <location>
        <begin position="472"/>
        <end position="499"/>
    </location>
</feature>
<feature type="non-terminal residue" evidence="2">
    <location>
        <position position="1293"/>
    </location>
</feature>
<feature type="region of interest" description="Disordered" evidence="1">
    <location>
        <begin position="305"/>
        <end position="344"/>
    </location>
</feature>
<feature type="region of interest" description="Disordered" evidence="1">
    <location>
        <begin position="969"/>
        <end position="1019"/>
    </location>
</feature>